<proteinExistence type="predicted"/>
<keyword evidence="2" id="KW-1133">Transmembrane helix</keyword>
<reference evidence="4 5" key="1">
    <citation type="journal article" date="2023" name="Arcadia Sci">
        <title>De novo assembly of a long-read Amblyomma americanum tick genome.</title>
        <authorList>
            <person name="Chou S."/>
            <person name="Poskanzer K.E."/>
            <person name="Rollins M."/>
            <person name="Thuy-Boun P.S."/>
        </authorList>
    </citation>
    <scope>NUCLEOTIDE SEQUENCE [LARGE SCALE GENOMIC DNA]</scope>
    <source>
        <strain evidence="4">F_SG_1</strain>
        <tissue evidence="4">Salivary glands</tissue>
    </source>
</reference>
<dbReference type="SUPFAM" id="SSF57625">
    <property type="entry name" value="Invertebrate chitin-binding proteins"/>
    <property type="match status" value="1"/>
</dbReference>
<comment type="caution">
    <text evidence="4">The sequence shown here is derived from an EMBL/GenBank/DDBJ whole genome shotgun (WGS) entry which is preliminary data.</text>
</comment>
<feature type="compositionally biased region" description="Basic and acidic residues" evidence="1">
    <location>
        <begin position="62"/>
        <end position="72"/>
    </location>
</feature>
<dbReference type="EMBL" id="JARKHS020013441">
    <property type="protein sequence ID" value="KAK8775994.1"/>
    <property type="molecule type" value="Genomic_DNA"/>
</dbReference>
<feature type="transmembrane region" description="Helical" evidence="2">
    <location>
        <begin position="107"/>
        <end position="131"/>
    </location>
</feature>
<evidence type="ECO:0000313" key="4">
    <source>
        <dbReference type="EMBL" id="KAK8775994.1"/>
    </source>
</evidence>
<dbReference type="PROSITE" id="PS50940">
    <property type="entry name" value="CHIT_BIND_II"/>
    <property type="match status" value="1"/>
</dbReference>
<organism evidence="4 5">
    <name type="scientific">Amblyomma americanum</name>
    <name type="common">Lone star tick</name>
    <dbReference type="NCBI Taxonomy" id="6943"/>
    <lineage>
        <taxon>Eukaryota</taxon>
        <taxon>Metazoa</taxon>
        <taxon>Ecdysozoa</taxon>
        <taxon>Arthropoda</taxon>
        <taxon>Chelicerata</taxon>
        <taxon>Arachnida</taxon>
        <taxon>Acari</taxon>
        <taxon>Parasitiformes</taxon>
        <taxon>Ixodida</taxon>
        <taxon>Ixodoidea</taxon>
        <taxon>Ixodidae</taxon>
        <taxon>Amblyomminae</taxon>
        <taxon>Amblyomma</taxon>
    </lineage>
</organism>
<dbReference type="InterPro" id="IPR036508">
    <property type="entry name" value="Chitin-bd_dom_sf"/>
</dbReference>
<accession>A0AAQ4EMF8</accession>
<dbReference type="GO" id="GO:0005576">
    <property type="term" value="C:extracellular region"/>
    <property type="evidence" value="ECO:0007669"/>
    <property type="project" value="InterPro"/>
</dbReference>
<evidence type="ECO:0000256" key="1">
    <source>
        <dbReference type="SAM" id="MobiDB-lite"/>
    </source>
</evidence>
<dbReference type="GO" id="GO:0008061">
    <property type="term" value="F:chitin binding"/>
    <property type="evidence" value="ECO:0007669"/>
    <property type="project" value="InterPro"/>
</dbReference>
<dbReference type="Proteomes" id="UP001321473">
    <property type="component" value="Unassembled WGS sequence"/>
</dbReference>
<keyword evidence="2" id="KW-0812">Transmembrane</keyword>
<feature type="region of interest" description="Disordered" evidence="1">
    <location>
        <begin position="1"/>
        <end position="46"/>
    </location>
</feature>
<feature type="region of interest" description="Disordered" evidence="1">
    <location>
        <begin position="61"/>
        <end position="83"/>
    </location>
</feature>
<dbReference type="Pfam" id="PF01607">
    <property type="entry name" value="CBM_14"/>
    <property type="match status" value="1"/>
</dbReference>
<gene>
    <name evidence="4" type="ORF">V5799_030658</name>
</gene>
<evidence type="ECO:0000259" key="3">
    <source>
        <dbReference type="PROSITE" id="PS50940"/>
    </source>
</evidence>
<dbReference type="InterPro" id="IPR002557">
    <property type="entry name" value="Chitin-bd_dom"/>
</dbReference>
<protein>
    <recommendedName>
        <fullName evidence="3">Chitin-binding type-2 domain-containing protein</fullName>
    </recommendedName>
</protein>
<feature type="compositionally biased region" description="Basic residues" evidence="1">
    <location>
        <begin position="73"/>
        <end position="82"/>
    </location>
</feature>
<dbReference type="SMART" id="SM00494">
    <property type="entry name" value="ChtBD2"/>
    <property type="match status" value="1"/>
</dbReference>
<evidence type="ECO:0000313" key="5">
    <source>
        <dbReference type="Proteomes" id="UP001321473"/>
    </source>
</evidence>
<feature type="domain" description="Chitin-binding type-2" evidence="3">
    <location>
        <begin position="134"/>
        <end position="194"/>
    </location>
</feature>
<keyword evidence="2" id="KW-0472">Membrane</keyword>
<name>A0AAQ4EMF8_AMBAM</name>
<dbReference type="Gene3D" id="2.170.140.10">
    <property type="entry name" value="Chitin binding domain"/>
    <property type="match status" value="1"/>
</dbReference>
<keyword evidence="5" id="KW-1185">Reference proteome</keyword>
<evidence type="ECO:0000256" key="2">
    <source>
        <dbReference type="SAM" id="Phobius"/>
    </source>
</evidence>
<dbReference type="AlphaFoldDB" id="A0AAQ4EMF8"/>
<sequence>MIVGRTCGRQQRKQHGSGGSDKHGPPGPGMPDRHDTHGPRRYKTNAGVYDTGVALIRTLLHRQGDSDSEQHRQRTKHAKTRVKAKDALLRRRVSESSQNSTGATMKVIIVVMVMQAICVAVVTSFSFASFLSSAPDCPTPGLPGVSLKVPDPNDCSKYSLCLQFFGFKLDCPEGEHFSAAANQCLPIAVAGCDPGAAEAVPETPDAPAEAAPQPAVGPAAFAV</sequence>